<dbReference type="Pfam" id="PF14384">
    <property type="entry name" value="BrnA_antitoxin"/>
    <property type="match status" value="1"/>
</dbReference>
<dbReference type="Proteomes" id="UP000786693">
    <property type="component" value="Unassembled WGS sequence"/>
</dbReference>
<dbReference type="InterPro" id="IPR025528">
    <property type="entry name" value="BrnA_antitoxin"/>
</dbReference>
<comment type="caution">
    <text evidence="1">The sequence shown here is derived from an EMBL/GenBank/DDBJ whole genome shotgun (WGS) entry which is preliminary data.</text>
</comment>
<proteinExistence type="predicted"/>
<dbReference type="RefSeq" id="WP_220750022.1">
    <property type="nucleotide sequence ID" value="NZ_BPFH01000006.1"/>
</dbReference>
<protein>
    <recommendedName>
        <fullName evidence="3">BrnA antitoxin of type II toxin-antitoxin system</fullName>
    </recommendedName>
</protein>
<keyword evidence="2" id="KW-1185">Reference proteome</keyword>
<sequence>MERLGRGRRQREQANDMVRAMRAFEWDMQSRVTAQGRLPPEWRRIWEERSAKKARVTIRLDEDVVRFFRSMGAGYGPRMNGVLRSFMLARLSGLIEGEDLSEGYREAWMGKPRPSPCRAETEQAARLADVQEMLALSRKVSEARGDGRSLEVSEIMRLGALAERLGGAADG</sequence>
<accession>A0ABQ4NQ56</accession>
<reference evidence="1 2" key="1">
    <citation type="submission" date="2021-05" db="EMBL/GenBank/DDBJ databases">
        <title>Bacteria Genome sequencing.</title>
        <authorList>
            <person name="Takabe Y."/>
            <person name="Nakajima Y."/>
            <person name="Suzuki S."/>
            <person name="Shiozaki T."/>
        </authorList>
    </citation>
    <scope>NUCLEOTIDE SEQUENCE [LARGE SCALE GENOMIC DNA]</scope>
    <source>
        <strain evidence="1 2">AI_62</strain>
    </source>
</reference>
<evidence type="ECO:0000313" key="1">
    <source>
        <dbReference type="EMBL" id="GIT96527.1"/>
    </source>
</evidence>
<evidence type="ECO:0000313" key="2">
    <source>
        <dbReference type="Proteomes" id="UP000786693"/>
    </source>
</evidence>
<gene>
    <name evidence="1" type="ORF">JANAI62_31500</name>
</gene>
<organism evidence="1 2">
    <name type="scientific">Jannaschia pagri</name>
    <dbReference type="NCBI Taxonomy" id="2829797"/>
    <lineage>
        <taxon>Bacteria</taxon>
        <taxon>Pseudomonadati</taxon>
        <taxon>Pseudomonadota</taxon>
        <taxon>Alphaproteobacteria</taxon>
        <taxon>Rhodobacterales</taxon>
        <taxon>Roseobacteraceae</taxon>
        <taxon>Jannaschia</taxon>
    </lineage>
</organism>
<evidence type="ECO:0008006" key="3">
    <source>
        <dbReference type="Google" id="ProtNLM"/>
    </source>
</evidence>
<name>A0ABQ4NQ56_9RHOB</name>
<dbReference type="EMBL" id="BPFH01000006">
    <property type="protein sequence ID" value="GIT96527.1"/>
    <property type="molecule type" value="Genomic_DNA"/>
</dbReference>